<evidence type="ECO:0000313" key="2">
    <source>
        <dbReference type="Proteomes" id="UP000790709"/>
    </source>
</evidence>
<accession>A0ACB8BA65</accession>
<gene>
    <name evidence="1" type="ORF">BV22DRAFT_1132089</name>
</gene>
<dbReference type="EMBL" id="MU266516">
    <property type="protein sequence ID" value="KAH7921662.1"/>
    <property type="molecule type" value="Genomic_DNA"/>
</dbReference>
<name>A0ACB8BA65_9AGAM</name>
<dbReference type="Proteomes" id="UP000790709">
    <property type="component" value="Unassembled WGS sequence"/>
</dbReference>
<keyword evidence="2" id="KW-1185">Reference proteome</keyword>
<proteinExistence type="predicted"/>
<sequence>MSSLDTRFTLILSLSVVAIVLVDRIARKKKAAGGLPLPPGPTQLPIVGNLLSLDKRGAFHTYLDWAATYGDLVYARFLNEEIIVINSKKIAVDLLEKRSNNYSDRPFLAALIPFGWNFNFGNAHYGEYWRVRRKLFHQTFRAEAVAKFRPMQLSKMHDLLTNVLEEPEDYVGHLESYTAAIAMAAVYGYDTKPRNDPLVAIANKAIFGPLKVLAPEGTALVNKFPFLLRLPNWFPGATIARNARMSYNNIQDMIEAPHELVVKRVINGTETPSLVSDMLQRMEEEEPDQVPAFQAILKDVSSTTIAAASESSTAVLVVFVLAMVLHPEAQQRARAQIDAVVGSDRLPDFNDRESLPYVDAILRESMRWEPVTPIGLPHATTASDVYEGYFIPKGATIVANAWAMSRDESIYPNASEFKPERWLDADGQLTDAEPPNFVFGWGRRICPGRHAADATMWIAICSLLSNFEFHKAKDAQGKDVDFVPKFTAGFVR</sequence>
<reference evidence="1" key="1">
    <citation type="journal article" date="2021" name="New Phytol.">
        <title>Evolutionary innovations through gain and loss of genes in the ectomycorrhizal Boletales.</title>
        <authorList>
            <person name="Wu G."/>
            <person name="Miyauchi S."/>
            <person name="Morin E."/>
            <person name="Kuo A."/>
            <person name="Drula E."/>
            <person name="Varga T."/>
            <person name="Kohler A."/>
            <person name="Feng B."/>
            <person name="Cao Y."/>
            <person name="Lipzen A."/>
            <person name="Daum C."/>
            <person name="Hundley H."/>
            <person name="Pangilinan J."/>
            <person name="Johnson J."/>
            <person name="Barry K."/>
            <person name="LaButti K."/>
            <person name="Ng V."/>
            <person name="Ahrendt S."/>
            <person name="Min B."/>
            <person name="Choi I.G."/>
            <person name="Park H."/>
            <person name="Plett J.M."/>
            <person name="Magnuson J."/>
            <person name="Spatafora J.W."/>
            <person name="Nagy L.G."/>
            <person name="Henrissat B."/>
            <person name="Grigoriev I.V."/>
            <person name="Yang Z.L."/>
            <person name="Xu J."/>
            <person name="Martin F.M."/>
        </authorList>
    </citation>
    <scope>NUCLEOTIDE SEQUENCE</scope>
    <source>
        <strain evidence="1">KUC20120723A-06</strain>
    </source>
</reference>
<protein>
    <submittedName>
        <fullName evidence="1">Cytochrome P450</fullName>
    </submittedName>
</protein>
<comment type="caution">
    <text evidence="1">The sequence shown here is derived from an EMBL/GenBank/DDBJ whole genome shotgun (WGS) entry which is preliminary data.</text>
</comment>
<evidence type="ECO:0000313" key="1">
    <source>
        <dbReference type="EMBL" id="KAH7921662.1"/>
    </source>
</evidence>
<organism evidence="1 2">
    <name type="scientific">Leucogyrophana mollusca</name>
    <dbReference type="NCBI Taxonomy" id="85980"/>
    <lineage>
        <taxon>Eukaryota</taxon>
        <taxon>Fungi</taxon>
        <taxon>Dikarya</taxon>
        <taxon>Basidiomycota</taxon>
        <taxon>Agaricomycotina</taxon>
        <taxon>Agaricomycetes</taxon>
        <taxon>Agaricomycetidae</taxon>
        <taxon>Boletales</taxon>
        <taxon>Boletales incertae sedis</taxon>
        <taxon>Leucogyrophana</taxon>
    </lineage>
</organism>